<keyword evidence="7" id="KW-1185">Reference proteome</keyword>
<dbReference type="InterPro" id="IPR006680">
    <property type="entry name" value="Amidohydro-rel"/>
</dbReference>
<feature type="domain" description="Amidohydrolase-related" evidence="5">
    <location>
        <begin position="49"/>
        <end position="435"/>
    </location>
</feature>
<accession>A0ABV2JCY7</accession>
<evidence type="ECO:0000256" key="4">
    <source>
        <dbReference type="ARBA" id="ARBA00022801"/>
    </source>
</evidence>
<dbReference type="SUPFAM" id="SSF51556">
    <property type="entry name" value="Metallo-dependent hydrolases"/>
    <property type="match status" value="1"/>
</dbReference>
<evidence type="ECO:0000313" key="7">
    <source>
        <dbReference type="Proteomes" id="UP001549162"/>
    </source>
</evidence>
<evidence type="ECO:0000256" key="1">
    <source>
        <dbReference type="ARBA" id="ARBA00001947"/>
    </source>
</evidence>
<dbReference type="PANTHER" id="PTHR11647:SF1">
    <property type="entry name" value="COLLAPSIN RESPONSE MEDIATOR PROTEIN"/>
    <property type="match status" value="1"/>
</dbReference>
<dbReference type="InterPro" id="IPR050378">
    <property type="entry name" value="Metallo-dep_Hydrolases_sf"/>
</dbReference>
<dbReference type="Gene3D" id="2.30.40.10">
    <property type="entry name" value="Urease, subunit C, domain 1"/>
    <property type="match status" value="1"/>
</dbReference>
<dbReference type="EC" id="3.5.2.2" evidence="6"/>
<organism evidence="6 7">
    <name type="scientific">Peptoniphilus olsenii</name>
    <dbReference type="NCBI Taxonomy" id="411570"/>
    <lineage>
        <taxon>Bacteria</taxon>
        <taxon>Bacillati</taxon>
        <taxon>Bacillota</taxon>
        <taxon>Tissierellia</taxon>
        <taxon>Tissierellales</taxon>
        <taxon>Peptoniphilaceae</taxon>
        <taxon>Peptoniphilus</taxon>
    </lineage>
</organism>
<evidence type="ECO:0000256" key="2">
    <source>
        <dbReference type="ARBA" id="ARBA00008829"/>
    </source>
</evidence>
<comment type="caution">
    <text evidence="6">The sequence shown here is derived from an EMBL/GenBank/DDBJ whole genome shotgun (WGS) entry which is preliminary data.</text>
</comment>
<dbReference type="PANTHER" id="PTHR11647">
    <property type="entry name" value="HYDRANTOINASE/DIHYDROPYRIMIDINASE FAMILY MEMBER"/>
    <property type="match status" value="1"/>
</dbReference>
<evidence type="ECO:0000259" key="5">
    <source>
        <dbReference type="Pfam" id="PF01979"/>
    </source>
</evidence>
<protein>
    <submittedName>
        <fullName evidence="6">Dihydropyrimidinase</fullName>
        <ecNumber evidence="6">3.5.2.2</ecNumber>
    </submittedName>
</protein>
<comment type="similarity">
    <text evidence="2">Belongs to the metallo-dependent hydrolases superfamily. Hydantoinase/dihydropyrimidinase family.</text>
</comment>
<dbReference type="Pfam" id="PF01979">
    <property type="entry name" value="Amidohydro_1"/>
    <property type="match status" value="1"/>
</dbReference>
<dbReference type="InterPro" id="IPR032466">
    <property type="entry name" value="Metal_Hydrolase"/>
</dbReference>
<dbReference type="NCBIfam" id="TIGR02033">
    <property type="entry name" value="D-hydantoinase"/>
    <property type="match status" value="1"/>
</dbReference>
<dbReference type="Proteomes" id="UP001549162">
    <property type="component" value="Unassembled WGS sequence"/>
</dbReference>
<dbReference type="RefSeq" id="WP_354368295.1">
    <property type="nucleotide sequence ID" value="NZ_JBEPMA010000007.1"/>
</dbReference>
<reference evidence="6 7" key="1">
    <citation type="submission" date="2024-06" db="EMBL/GenBank/DDBJ databases">
        <title>Genomic Encyclopedia of Type Strains, Phase IV (KMG-IV): sequencing the most valuable type-strain genomes for metagenomic binning, comparative biology and taxonomic classification.</title>
        <authorList>
            <person name="Goeker M."/>
        </authorList>
    </citation>
    <scope>NUCLEOTIDE SEQUENCE [LARGE SCALE GENOMIC DNA]</scope>
    <source>
        <strain evidence="6 7">DSM 21460</strain>
    </source>
</reference>
<keyword evidence="3" id="KW-0479">Metal-binding</keyword>
<name>A0ABV2JCY7_9FIRM</name>
<sequence>MSILIKNGNVVLDDKIKQCDLLIKDEKIIKIDENIVSEADTVIDAKDKFVLPGGVDVHTHMNLDLGEYISVDDFYTGTIAAAHGGTTTIVDHIGALDRGSSLKSMISHYHDLANGKAVIDYSFHGALYELNDNLLNEISDLYDEGIVSVKIYTTYSGKLDDGEMLRVLKKAKETGTVVCVHCENDKAIEQLRNEAIREGNLEPVFHAKTRPQETEAEAINRLIYLSEMADYPKLYIVHTSSKKGLDEIKFARKRGVKNLYCETCTQYLTLDETKYIEGGNEEAIKYIMAPPLRKKEDIEALWQGIKDGDVDVIATDHCPFNYKKDKLPHKDNFINCPGGAPGVEERLEVVITEGLKRDISLVKIVKLLSTNPSKIFGMYPHKGEIKIGADADLVVLEQDNYTIKEENRHSNCDYTSYENYVSAVKVDVVIARGKVIVNNDLLLGEKGRGKFVPRKF</sequence>
<evidence type="ECO:0000256" key="3">
    <source>
        <dbReference type="ARBA" id="ARBA00022723"/>
    </source>
</evidence>
<comment type="cofactor">
    <cofactor evidence="1">
        <name>Zn(2+)</name>
        <dbReference type="ChEBI" id="CHEBI:29105"/>
    </cofactor>
</comment>
<dbReference type="InterPro" id="IPR011778">
    <property type="entry name" value="Hydantoinase/dihydroPyrase"/>
</dbReference>
<dbReference type="Gene3D" id="3.20.20.140">
    <property type="entry name" value="Metal-dependent hydrolases"/>
    <property type="match status" value="1"/>
</dbReference>
<gene>
    <name evidence="6" type="ORF">ABID14_001283</name>
</gene>
<evidence type="ECO:0000313" key="6">
    <source>
        <dbReference type="EMBL" id="MET3617649.1"/>
    </source>
</evidence>
<keyword evidence="4 6" id="KW-0378">Hydrolase</keyword>
<dbReference type="GO" id="GO:0004157">
    <property type="term" value="F:dihydropyrimidinase activity"/>
    <property type="evidence" value="ECO:0007669"/>
    <property type="project" value="UniProtKB-EC"/>
</dbReference>
<dbReference type="EMBL" id="JBEPMA010000007">
    <property type="protein sequence ID" value="MET3617649.1"/>
    <property type="molecule type" value="Genomic_DNA"/>
</dbReference>
<dbReference type="InterPro" id="IPR011059">
    <property type="entry name" value="Metal-dep_hydrolase_composite"/>
</dbReference>
<proteinExistence type="inferred from homology"/>
<dbReference type="SUPFAM" id="SSF51338">
    <property type="entry name" value="Composite domain of metallo-dependent hydrolases"/>
    <property type="match status" value="1"/>
</dbReference>